<protein>
    <recommendedName>
        <fullName evidence="4">Retrotransposon gag domain-containing protein</fullName>
    </recommendedName>
</protein>
<dbReference type="EMBL" id="BQNB010018468">
    <property type="protein sequence ID" value="GJT74761.1"/>
    <property type="molecule type" value="Genomic_DNA"/>
</dbReference>
<name>A0ABQ5GGA8_9ASTR</name>
<dbReference type="Proteomes" id="UP001151760">
    <property type="component" value="Unassembled WGS sequence"/>
</dbReference>
<proteinExistence type="predicted"/>
<gene>
    <name evidence="2" type="ORF">Tco_1041486</name>
</gene>
<feature type="compositionally biased region" description="Polar residues" evidence="1">
    <location>
        <begin position="84"/>
        <end position="97"/>
    </location>
</feature>
<evidence type="ECO:0008006" key="4">
    <source>
        <dbReference type="Google" id="ProtNLM"/>
    </source>
</evidence>
<keyword evidence="3" id="KW-1185">Reference proteome</keyword>
<evidence type="ECO:0000256" key="1">
    <source>
        <dbReference type="SAM" id="MobiDB-lite"/>
    </source>
</evidence>
<reference evidence="2" key="1">
    <citation type="journal article" date="2022" name="Int. J. Mol. Sci.">
        <title>Draft Genome of Tanacetum Coccineum: Genomic Comparison of Closely Related Tanacetum-Family Plants.</title>
        <authorList>
            <person name="Yamashiro T."/>
            <person name="Shiraishi A."/>
            <person name="Nakayama K."/>
            <person name="Satake H."/>
        </authorList>
    </citation>
    <scope>NUCLEOTIDE SEQUENCE</scope>
</reference>
<comment type="caution">
    <text evidence="2">The sequence shown here is derived from an EMBL/GenBank/DDBJ whole genome shotgun (WGS) entry which is preliminary data.</text>
</comment>
<reference evidence="2" key="2">
    <citation type="submission" date="2022-01" db="EMBL/GenBank/DDBJ databases">
        <authorList>
            <person name="Yamashiro T."/>
            <person name="Shiraishi A."/>
            <person name="Satake H."/>
            <person name="Nakayama K."/>
        </authorList>
    </citation>
    <scope>NUCLEOTIDE SEQUENCE</scope>
</reference>
<evidence type="ECO:0000313" key="2">
    <source>
        <dbReference type="EMBL" id="GJT74761.1"/>
    </source>
</evidence>
<accession>A0ABQ5GGA8</accession>
<sequence>MEEINNFQHKPDESLFRAWERFKELLMKCPQHYLTDMKEVILFYNGLDVPTRQILDLKGAIPSKTAADAKIAIQEMAKYSQKWHNGTSLRTRSTETSDGLAAIQA</sequence>
<feature type="region of interest" description="Disordered" evidence="1">
    <location>
        <begin position="84"/>
        <end position="105"/>
    </location>
</feature>
<evidence type="ECO:0000313" key="3">
    <source>
        <dbReference type="Proteomes" id="UP001151760"/>
    </source>
</evidence>
<organism evidence="2 3">
    <name type="scientific">Tanacetum coccineum</name>
    <dbReference type="NCBI Taxonomy" id="301880"/>
    <lineage>
        <taxon>Eukaryota</taxon>
        <taxon>Viridiplantae</taxon>
        <taxon>Streptophyta</taxon>
        <taxon>Embryophyta</taxon>
        <taxon>Tracheophyta</taxon>
        <taxon>Spermatophyta</taxon>
        <taxon>Magnoliopsida</taxon>
        <taxon>eudicotyledons</taxon>
        <taxon>Gunneridae</taxon>
        <taxon>Pentapetalae</taxon>
        <taxon>asterids</taxon>
        <taxon>campanulids</taxon>
        <taxon>Asterales</taxon>
        <taxon>Asteraceae</taxon>
        <taxon>Asteroideae</taxon>
        <taxon>Anthemideae</taxon>
        <taxon>Anthemidinae</taxon>
        <taxon>Tanacetum</taxon>
    </lineage>
</organism>